<dbReference type="GO" id="GO:0016614">
    <property type="term" value="F:oxidoreductase activity, acting on CH-OH group of donors"/>
    <property type="evidence" value="ECO:0007669"/>
    <property type="project" value="InterPro"/>
</dbReference>
<dbReference type="Pfam" id="PF00732">
    <property type="entry name" value="GMC_oxred_N"/>
    <property type="match status" value="1"/>
</dbReference>
<evidence type="ECO:0000313" key="9">
    <source>
        <dbReference type="EMBL" id="CAF4038871.1"/>
    </source>
</evidence>
<evidence type="ECO:0000313" key="3">
    <source>
        <dbReference type="EMBL" id="CAF1563618.1"/>
    </source>
</evidence>
<dbReference type="Proteomes" id="UP000663856">
    <property type="component" value="Unassembled WGS sequence"/>
</dbReference>
<proteinExistence type="inferred from homology"/>
<evidence type="ECO:0000313" key="5">
    <source>
        <dbReference type="EMBL" id="CAF2077754.1"/>
    </source>
</evidence>
<evidence type="ECO:0000313" key="4">
    <source>
        <dbReference type="EMBL" id="CAF2076292.1"/>
    </source>
</evidence>
<reference evidence="4" key="1">
    <citation type="submission" date="2021-02" db="EMBL/GenBank/DDBJ databases">
        <authorList>
            <person name="Nowell W R."/>
        </authorList>
    </citation>
    <scope>NUCLEOTIDE SEQUENCE</scope>
</reference>
<dbReference type="Gene3D" id="3.30.560.10">
    <property type="entry name" value="Glucose Oxidase, domain 3"/>
    <property type="match status" value="1"/>
</dbReference>
<dbReference type="Proteomes" id="UP000676336">
    <property type="component" value="Unassembled WGS sequence"/>
</dbReference>
<dbReference type="PANTHER" id="PTHR11552">
    <property type="entry name" value="GLUCOSE-METHANOL-CHOLINE GMC OXIDOREDUCTASE"/>
    <property type="match status" value="1"/>
</dbReference>
<dbReference type="EMBL" id="CAJOBG010002276">
    <property type="protein sequence ID" value="CAF3995832.1"/>
    <property type="molecule type" value="Genomic_DNA"/>
</dbReference>
<dbReference type="InterPro" id="IPR000172">
    <property type="entry name" value="GMC_OxRdtase_N"/>
</dbReference>
<dbReference type="InterPro" id="IPR012132">
    <property type="entry name" value="GMC_OxRdtase"/>
</dbReference>
<dbReference type="AlphaFoldDB" id="A0A816S0S6"/>
<dbReference type="EMBL" id="CAJOBF010001148">
    <property type="protein sequence ID" value="CAF3918604.1"/>
    <property type="molecule type" value="Genomic_DNA"/>
</dbReference>
<dbReference type="Proteomes" id="UP000663887">
    <property type="component" value="Unassembled WGS sequence"/>
</dbReference>
<dbReference type="Proteomes" id="UP000663855">
    <property type="component" value="Unassembled WGS sequence"/>
</dbReference>
<dbReference type="Proteomes" id="UP000663842">
    <property type="component" value="Unassembled WGS sequence"/>
</dbReference>
<evidence type="ECO:0000313" key="8">
    <source>
        <dbReference type="EMBL" id="CAF3995832.1"/>
    </source>
</evidence>
<evidence type="ECO:0000259" key="2">
    <source>
        <dbReference type="Pfam" id="PF00732"/>
    </source>
</evidence>
<dbReference type="SUPFAM" id="SSF51905">
    <property type="entry name" value="FAD/NAD(P)-binding domain"/>
    <property type="match status" value="1"/>
</dbReference>
<organism evidence="4 11">
    <name type="scientific">Rotaria magnacalcarata</name>
    <dbReference type="NCBI Taxonomy" id="392030"/>
    <lineage>
        <taxon>Eukaryota</taxon>
        <taxon>Metazoa</taxon>
        <taxon>Spiralia</taxon>
        <taxon>Gnathifera</taxon>
        <taxon>Rotifera</taxon>
        <taxon>Eurotatoria</taxon>
        <taxon>Bdelloidea</taxon>
        <taxon>Philodinida</taxon>
        <taxon>Philodinidae</taxon>
        <taxon>Rotaria</taxon>
    </lineage>
</organism>
<keyword evidence="12" id="KW-1185">Reference proteome</keyword>
<dbReference type="EMBL" id="CAJNRE010021784">
    <property type="protein sequence ID" value="CAF2263059.1"/>
    <property type="molecule type" value="Genomic_DNA"/>
</dbReference>
<comment type="caution">
    <text evidence="4">The sequence shown here is derived from an EMBL/GenBank/DDBJ whole genome shotgun (WGS) entry which is preliminary data.</text>
</comment>
<evidence type="ECO:0000313" key="10">
    <source>
        <dbReference type="EMBL" id="CAF4060588.1"/>
    </source>
</evidence>
<dbReference type="GO" id="GO:0050660">
    <property type="term" value="F:flavin adenine dinucleotide binding"/>
    <property type="evidence" value="ECO:0007669"/>
    <property type="project" value="InterPro"/>
</dbReference>
<dbReference type="EMBL" id="CAJOBI010005668">
    <property type="protein sequence ID" value="CAF4038871.1"/>
    <property type="molecule type" value="Genomic_DNA"/>
</dbReference>
<protein>
    <recommendedName>
        <fullName evidence="2">Glucose-methanol-choline oxidoreductase N-terminal domain-containing protein</fullName>
    </recommendedName>
</protein>
<accession>A0A816S0S6</accession>
<dbReference type="Proteomes" id="UP000663866">
    <property type="component" value="Unassembled WGS sequence"/>
</dbReference>
<sequence>MSTTVTERWERDFSQAKTEGITYDYIVVGSGSAGAAMANRLSEQSDTRVLLIEAGVVDTNRDIHIPAACGNLQRIDIDWQYKTTPQLYSHFACMNQQSNWPRGNVLGGCSPINYMQYVCCDPRNHDN</sequence>
<name>A0A816S0S6_9BILA</name>
<dbReference type="EMBL" id="CAJOBH010006582">
    <property type="protein sequence ID" value="CAF4060588.1"/>
    <property type="molecule type" value="Genomic_DNA"/>
</dbReference>
<dbReference type="EMBL" id="CAJNOV010014886">
    <property type="protein sequence ID" value="CAF1563618.1"/>
    <property type="molecule type" value="Genomic_DNA"/>
</dbReference>
<dbReference type="Gene3D" id="3.50.50.60">
    <property type="entry name" value="FAD/NAD(P)-binding domain"/>
    <property type="match status" value="1"/>
</dbReference>
<evidence type="ECO:0000313" key="11">
    <source>
        <dbReference type="Proteomes" id="UP000663856"/>
    </source>
</evidence>
<evidence type="ECO:0000313" key="7">
    <source>
        <dbReference type="EMBL" id="CAF3918604.1"/>
    </source>
</evidence>
<evidence type="ECO:0000256" key="1">
    <source>
        <dbReference type="ARBA" id="ARBA00010790"/>
    </source>
</evidence>
<evidence type="ECO:0000313" key="6">
    <source>
        <dbReference type="EMBL" id="CAF2263059.1"/>
    </source>
</evidence>
<evidence type="ECO:0000313" key="12">
    <source>
        <dbReference type="Proteomes" id="UP000663866"/>
    </source>
</evidence>
<dbReference type="Proteomes" id="UP000663824">
    <property type="component" value="Unassembled WGS sequence"/>
</dbReference>
<dbReference type="Proteomes" id="UP000681967">
    <property type="component" value="Unassembled WGS sequence"/>
</dbReference>
<gene>
    <name evidence="10" type="ORF">BYL167_LOCUS16941</name>
    <name evidence="3" type="ORF">CJN711_LOCUS31342</name>
    <name evidence="6" type="ORF">MBJ925_LOCUS38780</name>
    <name evidence="8" type="ORF">OVN521_LOCUS14755</name>
    <name evidence="9" type="ORF">SMN809_LOCUS13985</name>
    <name evidence="7" type="ORF">UXM345_LOCUS11492</name>
    <name evidence="4" type="ORF">WKI299_LOCUS15224</name>
    <name evidence="5" type="ORF">XDN619_LOCUS13937</name>
</gene>
<dbReference type="InterPro" id="IPR036188">
    <property type="entry name" value="FAD/NAD-bd_sf"/>
</dbReference>
<comment type="similarity">
    <text evidence="1">Belongs to the GMC oxidoreductase family.</text>
</comment>
<dbReference type="EMBL" id="CAJNRG010005540">
    <property type="protein sequence ID" value="CAF2077754.1"/>
    <property type="molecule type" value="Genomic_DNA"/>
</dbReference>
<dbReference type="PANTHER" id="PTHR11552:SF227">
    <property type="entry name" value="GLUCOSE DEHYDROGENASE [FAD, QUINONE]-LIKE PROTEIN"/>
    <property type="match status" value="1"/>
</dbReference>
<dbReference type="EMBL" id="CAJNRF010005898">
    <property type="protein sequence ID" value="CAF2076292.1"/>
    <property type="molecule type" value="Genomic_DNA"/>
</dbReference>
<feature type="domain" description="Glucose-methanol-choline oxidoreductase N-terminal" evidence="2">
    <location>
        <begin position="23"/>
        <end position="118"/>
    </location>
</feature>